<dbReference type="Proteomes" id="UP000050640">
    <property type="component" value="Unplaced"/>
</dbReference>
<sequence length="234" mass="25366">MVISVDEWPREIVKPTTTTLPTTTNTTTTTPLPNFYTTVTGEPTTIGTIPTTTTTITTTVTTTTNANTNTNTATTAAPTVLSTIIGTSDTVSSASFSVSSMSSSTVATTSTLIDFGSVTTIEPKSFPFSTSSNDYHFRKITPAKKFKFAQKFRRQPRLKIRKPDEKGPLRGNQTAFGRNPIILPQLEPLNLENEVGETNDANGSLVIIATVLEIYLSHFNFMENLSESQLSSII</sequence>
<evidence type="ECO:0000313" key="2">
    <source>
        <dbReference type="WBParaSite" id="EEL_0000627801-mRNA-1"/>
    </source>
</evidence>
<protein>
    <submittedName>
        <fullName evidence="2">Uncharacterized protein</fullName>
    </submittedName>
</protein>
<organism evidence="1 2">
    <name type="scientific">Elaeophora elaphi</name>
    <dbReference type="NCBI Taxonomy" id="1147741"/>
    <lineage>
        <taxon>Eukaryota</taxon>
        <taxon>Metazoa</taxon>
        <taxon>Ecdysozoa</taxon>
        <taxon>Nematoda</taxon>
        <taxon>Chromadorea</taxon>
        <taxon>Rhabditida</taxon>
        <taxon>Spirurina</taxon>
        <taxon>Spiruromorpha</taxon>
        <taxon>Filarioidea</taxon>
        <taxon>Onchocercidae</taxon>
        <taxon>Elaeophora</taxon>
    </lineage>
</organism>
<dbReference type="WBParaSite" id="EEL_0000627801-mRNA-1">
    <property type="protein sequence ID" value="EEL_0000627801-mRNA-1"/>
    <property type="gene ID" value="EEL_0000627801"/>
</dbReference>
<proteinExistence type="predicted"/>
<name>A0A0R3RVW5_9BILA</name>
<reference evidence="2" key="1">
    <citation type="submission" date="2017-02" db="UniProtKB">
        <authorList>
            <consortium name="WormBaseParasite"/>
        </authorList>
    </citation>
    <scope>IDENTIFICATION</scope>
</reference>
<accession>A0A0R3RVW5</accession>
<evidence type="ECO:0000313" key="1">
    <source>
        <dbReference type="Proteomes" id="UP000050640"/>
    </source>
</evidence>
<dbReference type="AlphaFoldDB" id="A0A0R3RVW5"/>
<keyword evidence="1" id="KW-1185">Reference proteome</keyword>